<accession>A0A834JPJ2</accession>
<evidence type="ECO:0000313" key="1">
    <source>
        <dbReference type="EMBL" id="KAF7390554.1"/>
    </source>
</evidence>
<dbReference type="EMBL" id="JACSDY010000023">
    <property type="protein sequence ID" value="KAF7390554.1"/>
    <property type="molecule type" value="Genomic_DNA"/>
</dbReference>
<organism evidence="1 2">
    <name type="scientific">Vespula pensylvanica</name>
    <name type="common">Western yellow jacket</name>
    <name type="synonym">Wasp</name>
    <dbReference type="NCBI Taxonomy" id="30213"/>
    <lineage>
        <taxon>Eukaryota</taxon>
        <taxon>Metazoa</taxon>
        <taxon>Ecdysozoa</taxon>
        <taxon>Arthropoda</taxon>
        <taxon>Hexapoda</taxon>
        <taxon>Insecta</taxon>
        <taxon>Pterygota</taxon>
        <taxon>Neoptera</taxon>
        <taxon>Endopterygota</taxon>
        <taxon>Hymenoptera</taxon>
        <taxon>Apocrita</taxon>
        <taxon>Aculeata</taxon>
        <taxon>Vespoidea</taxon>
        <taxon>Vespidae</taxon>
        <taxon>Vespinae</taxon>
        <taxon>Vespula</taxon>
    </lineage>
</organism>
<gene>
    <name evidence="1" type="ORF">H0235_017716</name>
</gene>
<evidence type="ECO:0000313" key="2">
    <source>
        <dbReference type="Proteomes" id="UP000600918"/>
    </source>
</evidence>
<name>A0A834JPJ2_VESPE</name>
<comment type="caution">
    <text evidence="1">The sequence shown here is derived from an EMBL/GenBank/DDBJ whole genome shotgun (WGS) entry which is preliminary data.</text>
</comment>
<dbReference type="AlphaFoldDB" id="A0A834JPJ2"/>
<keyword evidence="2" id="KW-1185">Reference proteome</keyword>
<protein>
    <submittedName>
        <fullName evidence="1">Uncharacterized protein</fullName>
    </submittedName>
</protein>
<sequence length="92" mass="10485">MQREQLDRNKAIFWFLDLKTSPAQRSRFKGDGILKAAWKVSRIQTTVSKDSFLRLYAIRDHVTPLLSPNLAPITQANYTDCKTDCSGEVKPS</sequence>
<dbReference type="Proteomes" id="UP000600918">
    <property type="component" value="Unassembled WGS sequence"/>
</dbReference>
<reference evidence="1" key="1">
    <citation type="journal article" date="2020" name="G3 (Bethesda)">
        <title>High-Quality Assemblies for Three Invasive Social Wasps from the &lt;i&gt;Vespula&lt;/i&gt; Genus.</title>
        <authorList>
            <person name="Harrop T.W.R."/>
            <person name="Guhlin J."/>
            <person name="McLaughlin G.M."/>
            <person name="Permina E."/>
            <person name="Stockwell P."/>
            <person name="Gilligan J."/>
            <person name="Le Lec M.F."/>
            <person name="Gruber M.A.M."/>
            <person name="Quinn O."/>
            <person name="Lovegrove M."/>
            <person name="Duncan E.J."/>
            <person name="Remnant E.J."/>
            <person name="Van Eeckhoven J."/>
            <person name="Graham B."/>
            <person name="Knapp R.A."/>
            <person name="Langford K.W."/>
            <person name="Kronenberg Z."/>
            <person name="Press M.O."/>
            <person name="Eacker S.M."/>
            <person name="Wilson-Rankin E.E."/>
            <person name="Purcell J."/>
            <person name="Lester P.J."/>
            <person name="Dearden P.K."/>
        </authorList>
    </citation>
    <scope>NUCLEOTIDE SEQUENCE</scope>
    <source>
        <strain evidence="1">Volc-1</strain>
    </source>
</reference>
<proteinExistence type="predicted"/>